<dbReference type="Gene3D" id="1.20.200.10">
    <property type="entry name" value="Fumarase/aspartase (Central domain)"/>
    <property type="match status" value="1"/>
</dbReference>
<dbReference type="Pfam" id="PF08328">
    <property type="entry name" value="ASL_C"/>
    <property type="match status" value="1"/>
</dbReference>
<dbReference type="InterPro" id="IPR020557">
    <property type="entry name" value="Fumarate_lyase_CS"/>
</dbReference>
<dbReference type="NCBIfam" id="NF006764">
    <property type="entry name" value="PRK09285.1"/>
    <property type="match status" value="1"/>
</dbReference>
<feature type="domain" description="Fumarate lyase N-terminal" evidence="6">
    <location>
        <begin position="17"/>
        <end position="328"/>
    </location>
</feature>
<keyword evidence="9" id="KW-1185">Reference proteome</keyword>
<comment type="pathway">
    <text evidence="1">Purine metabolism; IMP biosynthesis via de novo pathway; 5-amino-1-(5-phospho-D-ribosyl)imidazole-4-carboxamide from 5-amino-1-(5-phospho-D-ribosyl)imidazole-4-carboxylate: step 2/2.</text>
</comment>
<evidence type="ECO:0000256" key="1">
    <source>
        <dbReference type="ARBA" id="ARBA00004706"/>
    </source>
</evidence>
<evidence type="ECO:0000313" key="8">
    <source>
        <dbReference type="EMBL" id="KFI40279.1"/>
    </source>
</evidence>
<dbReference type="PANTHER" id="PTHR43411">
    <property type="entry name" value="ADENYLOSUCCINATE LYASE"/>
    <property type="match status" value="1"/>
</dbReference>
<dbReference type="InterPro" id="IPR022761">
    <property type="entry name" value="Fumarate_lyase_N"/>
</dbReference>
<dbReference type="PRINTS" id="PR00149">
    <property type="entry name" value="FUMRATELYASE"/>
</dbReference>
<dbReference type="EC" id="4.3.2.2" evidence="8"/>
<dbReference type="Gene3D" id="1.10.275.10">
    <property type="entry name" value="Fumarase/aspartase (N-terminal domain)"/>
    <property type="match status" value="1"/>
</dbReference>
<dbReference type="GO" id="GO:0006188">
    <property type="term" value="P:IMP biosynthetic process"/>
    <property type="evidence" value="ECO:0007669"/>
    <property type="project" value="InterPro"/>
</dbReference>
<reference evidence="8 9" key="1">
    <citation type="submission" date="2014-03" db="EMBL/GenBank/DDBJ databases">
        <title>Genomics of Bifidobacteria.</title>
        <authorList>
            <person name="Ventura M."/>
            <person name="Milani C."/>
            <person name="Lugli G.A."/>
        </authorList>
    </citation>
    <scope>NUCLEOTIDE SEQUENCE [LARGE SCALE GENOMIC DNA]</scope>
    <source>
        <strain evidence="8 9">DSM 22766</strain>
    </source>
</reference>
<evidence type="ECO:0000256" key="3">
    <source>
        <dbReference type="ARBA" id="ARBA00022755"/>
    </source>
</evidence>
<comment type="caution">
    <text evidence="8">The sequence shown here is derived from an EMBL/GenBank/DDBJ whole genome shotgun (WGS) entry which is preliminary data.</text>
</comment>
<dbReference type="InterPro" id="IPR008948">
    <property type="entry name" value="L-Aspartase-like"/>
</dbReference>
<evidence type="ECO:0000256" key="5">
    <source>
        <dbReference type="ARBA" id="ARBA00025012"/>
    </source>
</evidence>
<gene>
    <name evidence="8" type="ORF">BACT_0981</name>
</gene>
<dbReference type="AlphaFoldDB" id="A0A086Z179"/>
<evidence type="ECO:0000259" key="6">
    <source>
        <dbReference type="Pfam" id="PF00206"/>
    </source>
</evidence>
<dbReference type="PATRIC" id="fig|1437605.7.peg.727"/>
<feature type="domain" description="Adenylosuccinate lyase PurB C-terminal" evidence="7">
    <location>
        <begin position="349"/>
        <end position="469"/>
    </location>
</feature>
<dbReference type="SUPFAM" id="SSF48557">
    <property type="entry name" value="L-aspartase-like"/>
    <property type="match status" value="1"/>
</dbReference>
<evidence type="ECO:0000256" key="4">
    <source>
        <dbReference type="ARBA" id="ARBA00023239"/>
    </source>
</evidence>
<protein>
    <submittedName>
        <fullName evidence="8">Adenylosuccinate lyase</fullName>
        <ecNumber evidence="8">4.3.2.2</ecNumber>
    </submittedName>
</protein>
<proteinExistence type="predicted"/>
<dbReference type="Gene3D" id="1.10.40.30">
    <property type="entry name" value="Fumarase/aspartase (C-terminal domain)"/>
    <property type="match status" value="1"/>
</dbReference>
<dbReference type="InterPro" id="IPR047136">
    <property type="entry name" value="PurB_bact"/>
</dbReference>
<dbReference type="STRING" id="1437605.AB656_03515"/>
<dbReference type="InterPro" id="IPR000362">
    <property type="entry name" value="Fumarate_lyase_fam"/>
</dbReference>
<evidence type="ECO:0000256" key="2">
    <source>
        <dbReference type="ARBA" id="ARBA00004734"/>
    </source>
</evidence>
<comment type="function">
    <text evidence="5">Catalyzes two reactions in de novo purine nucleotide biosynthesis. Catalyzes the breakdown of 5-aminoimidazole- (N-succinylocarboxamide) ribotide (SAICAR or 2-[5-amino-1-(5-phospho-beta-D-ribosyl)imidazole-4-carboxamido]succinate) to 5-aminoimidazole-4-carboxamide ribotide (AICAR or 5-amino-1-(5-phospho-beta-D-ribosyl)imidazole-4-carboxamide) and fumarate, and of adenylosuccinate (ADS or N(6)-(1,2-dicarboxyethyl)-AMP) to adenosine monophosphate (AMP) and fumarate.</text>
</comment>
<dbReference type="Proteomes" id="UP000029015">
    <property type="component" value="Unassembled WGS sequence"/>
</dbReference>
<dbReference type="EMBL" id="JGYK01000001">
    <property type="protein sequence ID" value="KFI40279.1"/>
    <property type="molecule type" value="Genomic_DNA"/>
</dbReference>
<dbReference type="Pfam" id="PF00206">
    <property type="entry name" value="Lyase_1"/>
    <property type="match status" value="1"/>
</dbReference>
<keyword evidence="4 8" id="KW-0456">Lyase</keyword>
<dbReference type="GO" id="GO:0004018">
    <property type="term" value="F:N6-(1,2-dicarboxyethyl)AMP AMP-lyase (fumarate-forming) activity"/>
    <property type="evidence" value="ECO:0007669"/>
    <property type="project" value="InterPro"/>
</dbReference>
<sequence>MDLTTIEPAIPLSPLDGRYRRQTAPLVEFLSEAALNRERIRVEVEWMILLACGCEENGFQPVLQGLEPLSPAQQAYLRSIPEDFGEHGIKALAGIEAKTRHDVKAVEYYIDLQLDQAPQSLKGGERLGRLKPLVHFGCTSEDINNVAYARSIKGAVERVWTPAAQGLVDLLSSMAQRHRSLPLLAMTHGQPATPTTLGKELAVYAHRLHRQLKQIQSQEYLGKWNGATGTYGAFQAAAPEVDWIALSQAFVTGRMGLVWNPLTTQIESHDWQSELYSTISHANRILHGLAVDMWMYISRGVFAQEPVRGATGSSTMPHKVNPIRFENAEANLEVSCALLDSLATSLSESRWQRDLTDSSTQRNIGSALAHSLLALDNMTVGMGSVHPNQEAMKAELEDNWEVLGEPIQTAMRAAALEGRPGMDQPYERVKELMRGKTIGKAQVEGFIRALGLDSQAQERLAQLTPATYTGLADELVDFERL</sequence>
<dbReference type="KEGG" id="bact:AB656_03515"/>
<evidence type="ECO:0000313" key="9">
    <source>
        <dbReference type="Proteomes" id="UP000029015"/>
    </source>
</evidence>
<comment type="pathway">
    <text evidence="2">Purine metabolism; AMP biosynthesis via de novo pathway; AMP from IMP: step 2/2.</text>
</comment>
<organism evidence="8 9">
    <name type="scientific">Bifidobacterium actinocoloniiforme DSM 22766</name>
    <dbReference type="NCBI Taxonomy" id="1437605"/>
    <lineage>
        <taxon>Bacteria</taxon>
        <taxon>Bacillati</taxon>
        <taxon>Actinomycetota</taxon>
        <taxon>Actinomycetes</taxon>
        <taxon>Bifidobacteriales</taxon>
        <taxon>Bifidobacteriaceae</taxon>
        <taxon>Bifidobacterium</taxon>
    </lineage>
</organism>
<dbReference type="OrthoDB" id="9768878at2"/>
<dbReference type="InterPro" id="IPR024083">
    <property type="entry name" value="Fumarase/histidase_N"/>
</dbReference>
<dbReference type="PROSITE" id="PS00163">
    <property type="entry name" value="FUMARATE_LYASES"/>
    <property type="match status" value="1"/>
</dbReference>
<accession>A0A086Z179</accession>
<evidence type="ECO:0000259" key="7">
    <source>
        <dbReference type="Pfam" id="PF08328"/>
    </source>
</evidence>
<dbReference type="InterPro" id="IPR013539">
    <property type="entry name" value="PurB_C"/>
</dbReference>
<dbReference type="RefSeq" id="WP_033503746.1">
    <property type="nucleotide sequence ID" value="NZ_CP011786.1"/>
</dbReference>
<name>A0A086Z179_9BIFI</name>
<dbReference type="PANTHER" id="PTHR43411:SF1">
    <property type="entry name" value="ADENYLOSUCCINATE LYASE"/>
    <property type="match status" value="1"/>
</dbReference>
<keyword evidence="3" id="KW-0658">Purine biosynthesis</keyword>
<dbReference type="eggNOG" id="COG0015">
    <property type="taxonomic scope" value="Bacteria"/>
</dbReference>